<reference evidence="6" key="3">
    <citation type="submission" date="2025-08" db="UniProtKB">
        <authorList>
            <consortium name="Ensembl"/>
        </authorList>
    </citation>
    <scope>IDENTIFICATION</scope>
</reference>
<keyword evidence="3" id="KW-0440">LIM domain</keyword>
<keyword evidence="3" id="KW-0862">Zinc</keyword>
<evidence type="ECO:0000259" key="5">
    <source>
        <dbReference type="PROSITE" id="PS50106"/>
    </source>
</evidence>
<dbReference type="PANTHER" id="PTHR24214">
    <property type="entry name" value="PDZ AND LIM DOMAIN PROTEIN ZASP"/>
    <property type="match status" value="1"/>
</dbReference>
<evidence type="ECO:0000256" key="2">
    <source>
        <dbReference type="ARBA" id="ARBA00022490"/>
    </source>
</evidence>
<organism evidence="6 7">
    <name type="scientific">Ciona intestinalis</name>
    <name type="common">Transparent sea squirt</name>
    <name type="synonym">Ascidia intestinalis</name>
    <dbReference type="NCBI Taxonomy" id="7719"/>
    <lineage>
        <taxon>Eukaryota</taxon>
        <taxon>Metazoa</taxon>
        <taxon>Chordata</taxon>
        <taxon>Tunicata</taxon>
        <taxon>Ascidiacea</taxon>
        <taxon>Phlebobranchia</taxon>
        <taxon>Cionidae</taxon>
        <taxon>Ciona</taxon>
    </lineage>
</organism>
<proteinExistence type="predicted"/>
<dbReference type="OMA" id="EQHEKEC"/>
<dbReference type="STRING" id="7719.ENSCINP00000031248"/>
<comment type="subcellular location">
    <subcellularLocation>
        <location evidence="1">Cytoplasm</location>
    </subcellularLocation>
</comment>
<name>H2XNL5_CIOIN</name>
<dbReference type="Ensembl" id="ENSCINT00000034522.1">
    <property type="protein sequence ID" value="ENSCINP00000031248.1"/>
    <property type="gene ID" value="ENSCING00000024565.1"/>
</dbReference>
<dbReference type="HOGENOM" id="CLU_1577937_0_0_1"/>
<reference evidence="7" key="1">
    <citation type="journal article" date="2002" name="Science">
        <title>The draft genome of Ciona intestinalis: insights into chordate and vertebrate origins.</title>
        <authorList>
            <person name="Dehal P."/>
            <person name="Satou Y."/>
            <person name="Campbell R.K."/>
            <person name="Chapman J."/>
            <person name="Degnan B."/>
            <person name="De Tomaso A."/>
            <person name="Davidson B."/>
            <person name="Di Gregorio A."/>
            <person name="Gelpke M."/>
            <person name="Goodstein D.M."/>
            <person name="Harafuji N."/>
            <person name="Hastings K.E."/>
            <person name="Ho I."/>
            <person name="Hotta K."/>
            <person name="Huang W."/>
            <person name="Kawashima T."/>
            <person name="Lemaire P."/>
            <person name="Martinez D."/>
            <person name="Meinertzhagen I.A."/>
            <person name="Necula S."/>
            <person name="Nonaka M."/>
            <person name="Putnam N."/>
            <person name="Rash S."/>
            <person name="Saiga H."/>
            <person name="Satake M."/>
            <person name="Terry A."/>
            <person name="Yamada L."/>
            <person name="Wang H.G."/>
            <person name="Awazu S."/>
            <person name="Azumi K."/>
            <person name="Boore J."/>
            <person name="Branno M."/>
            <person name="Chin-Bow S."/>
            <person name="DeSantis R."/>
            <person name="Doyle S."/>
            <person name="Francino P."/>
            <person name="Keys D.N."/>
            <person name="Haga S."/>
            <person name="Hayashi H."/>
            <person name="Hino K."/>
            <person name="Imai K.S."/>
            <person name="Inaba K."/>
            <person name="Kano S."/>
            <person name="Kobayashi K."/>
            <person name="Kobayashi M."/>
            <person name="Lee B.I."/>
            <person name="Makabe K.W."/>
            <person name="Manohar C."/>
            <person name="Matassi G."/>
            <person name="Medina M."/>
            <person name="Mochizuki Y."/>
            <person name="Mount S."/>
            <person name="Morishita T."/>
            <person name="Miura S."/>
            <person name="Nakayama A."/>
            <person name="Nishizaka S."/>
            <person name="Nomoto H."/>
            <person name="Ohta F."/>
            <person name="Oishi K."/>
            <person name="Rigoutsos I."/>
            <person name="Sano M."/>
            <person name="Sasaki A."/>
            <person name="Sasakura Y."/>
            <person name="Shoguchi E."/>
            <person name="Shin-i T."/>
            <person name="Spagnuolo A."/>
            <person name="Stainier D."/>
            <person name="Suzuki M.M."/>
            <person name="Tassy O."/>
            <person name="Takatori N."/>
            <person name="Tokuoka M."/>
            <person name="Yagi K."/>
            <person name="Yoshizaki F."/>
            <person name="Wada S."/>
            <person name="Zhang C."/>
            <person name="Hyatt P.D."/>
            <person name="Larimer F."/>
            <person name="Detter C."/>
            <person name="Doggett N."/>
            <person name="Glavina T."/>
            <person name="Hawkins T."/>
            <person name="Richardson P."/>
            <person name="Lucas S."/>
            <person name="Kohara Y."/>
            <person name="Levine M."/>
            <person name="Satoh N."/>
            <person name="Rokhsar D.S."/>
        </authorList>
    </citation>
    <scope>NUCLEOTIDE SEQUENCE [LARGE SCALE GENOMIC DNA]</scope>
</reference>
<evidence type="ECO:0000256" key="1">
    <source>
        <dbReference type="ARBA" id="ARBA00004496"/>
    </source>
</evidence>
<dbReference type="SMART" id="SM00228">
    <property type="entry name" value="PDZ"/>
    <property type="match status" value="1"/>
</dbReference>
<accession>H2XNL5</accession>
<dbReference type="AlphaFoldDB" id="H2XNL5"/>
<dbReference type="CDD" id="cd06753">
    <property type="entry name" value="PDZ_PDLIM-like"/>
    <property type="match status" value="1"/>
</dbReference>
<keyword evidence="3" id="KW-0479">Metal-binding</keyword>
<protein>
    <recommendedName>
        <fullName evidence="5">PDZ domain-containing protein</fullName>
    </recommendedName>
</protein>
<dbReference type="PROSITE" id="PS50106">
    <property type="entry name" value="PDZ"/>
    <property type="match status" value="1"/>
</dbReference>
<evidence type="ECO:0000256" key="4">
    <source>
        <dbReference type="SAM" id="MobiDB-lite"/>
    </source>
</evidence>
<keyword evidence="2" id="KW-0963">Cytoplasm</keyword>
<dbReference type="Pfam" id="PF00595">
    <property type="entry name" value="PDZ"/>
    <property type="match status" value="1"/>
</dbReference>
<reference evidence="6" key="2">
    <citation type="journal article" date="2008" name="Genome Biol.">
        <title>Improved genome assembly and evidence-based global gene model set for the chordate Ciona intestinalis: new insight into intron and operon populations.</title>
        <authorList>
            <person name="Satou Y."/>
            <person name="Mineta K."/>
            <person name="Ogasawara M."/>
            <person name="Sasakura Y."/>
            <person name="Shoguchi E."/>
            <person name="Ueno K."/>
            <person name="Yamada L."/>
            <person name="Matsumoto J."/>
            <person name="Wasserscheid J."/>
            <person name="Dewar K."/>
            <person name="Wiley G.B."/>
            <person name="Macmil S.L."/>
            <person name="Roe B.A."/>
            <person name="Zeller R.W."/>
            <person name="Hastings K.E."/>
            <person name="Lemaire P."/>
            <person name="Lindquist E."/>
            <person name="Endo T."/>
            <person name="Hotta K."/>
            <person name="Inaba K."/>
        </authorList>
    </citation>
    <scope>NUCLEOTIDE SEQUENCE [LARGE SCALE GENOMIC DNA]</scope>
    <source>
        <strain evidence="6">wild type</strain>
    </source>
</reference>
<dbReference type="InParanoid" id="H2XNL5"/>
<reference evidence="6" key="4">
    <citation type="submission" date="2025-09" db="UniProtKB">
        <authorList>
            <consortium name="Ensembl"/>
        </authorList>
    </citation>
    <scope>IDENTIFICATION</scope>
</reference>
<dbReference type="PANTHER" id="PTHR24214:SF38">
    <property type="entry name" value="PDZ AND LIM DOMAIN PROTEIN ZASP-RELATED"/>
    <property type="match status" value="1"/>
</dbReference>
<dbReference type="InterPro" id="IPR001478">
    <property type="entry name" value="PDZ"/>
</dbReference>
<feature type="domain" description="PDZ" evidence="5">
    <location>
        <begin position="14"/>
        <end position="89"/>
    </location>
</feature>
<evidence type="ECO:0000313" key="7">
    <source>
        <dbReference type="Proteomes" id="UP000008144"/>
    </source>
</evidence>
<feature type="region of interest" description="Disordered" evidence="4">
    <location>
        <begin position="130"/>
        <end position="169"/>
    </location>
</feature>
<keyword evidence="7" id="KW-1185">Reference proteome</keyword>
<dbReference type="Proteomes" id="UP000008144">
    <property type="component" value="Chromosome 14"/>
</dbReference>
<evidence type="ECO:0000256" key="3">
    <source>
        <dbReference type="ARBA" id="ARBA00023038"/>
    </source>
</evidence>
<dbReference type="SUPFAM" id="SSF50156">
    <property type="entry name" value="PDZ domain-like"/>
    <property type="match status" value="1"/>
</dbReference>
<dbReference type="GeneTree" id="ENSGT00940000154877"/>
<feature type="compositionally biased region" description="Polar residues" evidence="4">
    <location>
        <begin position="135"/>
        <end position="163"/>
    </location>
</feature>
<dbReference type="EMBL" id="EAAA01001163">
    <property type="status" value="NOT_ANNOTATED_CDS"/>
    <property type="molecule type" value="Genomic_DNA"/>
</dbReference>
<dbReference type="FunFam" id="2.30.42.10:FF:000055">
    <property type="entry name" value="PDZ and LIM domain protein 3"/>
    <property type="match status" value="1"/>
</dbReference>
<evidence type="ECO:0000313" key="6">
    <source>
        <dbReference type="Ensembl" id="ENSCINP00000031248.1"/>
    </source>
</evidence>
<dbReference type="InterPro" id="IPR050604">
    <property type="entry name" value="PDZ-LIM_domain"/>
</dbReference>
<dbReference type="Gene3D" id="2.30.42.10">
    <property type="match status" value="1"/>
</dbReference>
<dbReference type="InterPro" id="IPR036034">
    <property type="entry name" value="PDZ_sf"/>
</dbReference>
<sequence>MAPPRVQNSVTLFGSAPWGFRLSGGKEFNQPLVITRITPGSVAARSGLTSGDVLVAVNGLFVTEMTQDQCEVKIKQAVGSIQLVVEKNAAAVSQNSSGEITMDADRSIYTREQHEKECLSRHNRSAVPFGAAAQTKPNTTGFRSVSYKPKTTTPDTSNMTKVVQESPDL</sequence>
<dbReference type="GO" id="GO:0005737">
    <property type="term" value="C:cytoplasm"/>
    <property type="evidence" value="ECO:0007669"/>
    <property type="project" value="UniProtKB-SubCell"/>
</dbReference>